<evidence type="ECO:0000256" key="2">
    <source>
        <dbReference type="NCBIfam" id="TIGR00838"/>
    </source>
</evidence>
<keyword evidence="9" id="KW-1185">Reference proteome</keyword>
<comment type="caution">
    <text evidence="8">The sequence shown here is derived from an EMBL/GenBank/DDBJ whole genome shotgun (WGS) entry which is preliminary data.</text>
</comment>
<accession>A0A1F2P4B9</accession>
<dbReference type="Gene3D" id="1.20.200.10">
    <property type="entry name" value="Fumarase/aspartase (Central domain)"/>
    <property type="match status" value="1"/>
</dbReference>
<feature type="coiled-coil region" evidence="3">
    <location>
        <begin position="116"/>
        <end position="143"/>
    </location>
</feature>
<dbReference type="Proteomes" id="UP000885936">
    <property type="component" value="Unassembled WGS sequence"/>
</dbReference>
<dbReference type="Gene3D" id="1.10.40.30">
    <property type="entry name" value="Fumarase/aspartase (C-terminal domain)"/>
    <property type="match status" value="1"/>
</dbReference>
<dbReference type="Pfam" id="PF00206">
    <property type="entry name" value="Lyase_1"/>
    <property type="match status" value="1"/>
</dbReference>
<dbReference type="NCBIfam" id="TIGR00838">
    <property type="entry name" value="argH"/>
    <property type="match status" value="1"/>
</dbReference>
<dbReference type="SUPFAM" id="SSF48557">
    <property type="entry name" value="L-aspartase-like"/>
    <property type="match status" value="1"/>
</dbReference>
<dbReference type="PANTHER" id="PTHR43814:SF1">
    <property type="entry name" value="ARGININOSUCCINATE LYASE"/>
    <property type="match status" value="1"/>
</dbReference>
<keyword evidence="1" id="KW-0055">Arginine biosynthesis</keyword>
<dbReference type="InterPro" id="IPR024083">
    <property type="entry name" value="Fumarase/histidase_N"/>
</dbReference>
<protein>
    <recommendedName>
        <fullName evidence="1 2">Argininosuccinate lyase</fullName>
        <shortName evidence="1">ASAL</shortName>
        <ecNumber evidence="1 2">4.3.2.1</ecNumber>
    </recommendedName>
    <alternativeName>
        <fullName evidence="1">Arginosuccinase</fullName>
    </alternativeName>
</protein>
<evidence type="ECO:0000256" key="1">
    <source>
        <dbReference type="HAMAP-Rule" id="MF_00006"/>
    </source>
</evidence>
<evidence type="ECO:0000256" key="3">
    <source>
        <dbReference type="SAM" id="Coils"/>
    </source>
</evidence>
<dbReference type="GO" id="GO:0042450">
    <property type="term" value="P:L-arginine biosynthetic process via ornithine"/>
    <property type="evidence" value="ECO:0007669"/>
    <property type="project" value="UniProtKB-UniRule"/>
</dbReference>
<evidence type="ECO:0000259" key="6">
    <source>
        <dbReference type="Pfam" id="PF14698"/>
    </source>
</evidence>
<dbReference type="PATRIC" id="fig|1839936.3.peg.1016"/>
<dbReference type="InterPro" id="IPR009049">
    <property type="entry name" value="Argininosuccinate_lyase"/>
</dbReference>
<dbReference type="InterPro" id="IPR022761">
    <property type="entry name" value="Fumarate_lyase_N"/>
</dbReference>
<dbReference type="EMBL" id="DRIE01000013">
    <property type="protein sequence ID" value="HEC56440.1"/>
    <property type="molecule type" value="Genomic_DNA"/>
</dbReference>
<dbReference type="STRING" id="1839936.SBU_001007"/>
<name>A0A1F2P4B9_9EURY</name>
<proteinExistence type="inferred from homology"/>
<comment type="pathway">
    <text evidence="1">Amino-acid biosynthesis; L-arginine biosynthesis; L-arginine from L-ornithine and carbamoyl phosphate: step 3/3.</text>
</comment>
<evidence type="ECO:0000256" key="4">
    <source>
        <dbReference type="SAM" id="MobiDB-lite"/>
    </source>
</evidence>
<dbReference type="PRINTS" id="PR00149">
    <property type="entry name" value="FUMRATELYASE"/>
</dbReference>
<feature type="compositionally biased region" description="Basic and acidic residues" evidence="4">
    <location>
        <begin position="446"/>
        <end position="463"/>
    </location>
</feature>
<gene>
    <name evidence="1 7" type="primary">argH</name>
    <name evidence="7" type="ORF">ENI32_00920</name>
    <name evidence="8" type="ORF">SBU_001007</name>
</gene>
<dbReference type="InterPro" id="IPR029419">
    <property type="entry name" value="Arg_succ_lyase_C"/>
</dbReference>
<sequence length="463" mass="51893">MDIIRRARLSEMDESTFEFLQSQDADRWIFRADIEVDKAHTRMLLEKGIISEREASLILEGLEKIEKDGVDALNLERYEDVHAAIESRLIELIGEEVGGRMHTGRSRNDEVATCIRLALREELGALREELESLRRTILRQAEQHVETFMPGFTHLQHAQPTTLAHHLLAHFDALGRDLERLEAVYHRTNKSPLGAAALASTSFPIDRNRTMELLGFEGIIENSMDAVSARDFLIEAIAVSSILMMHLSRIAEELILWSTQEFDFVELDDAVTSTSSIMPQKKNPDLAELIRAKTGTVFGALIATLAIGKGLPMSYNRDLQEMTPHLLRAITIARASVRGMERMIRGMRVKDGSMRSMLDLGDITATDLADTLVRVTKIPFRTAHQIVGRAVSEGEKITLELIDRISAEIIGRPLSSMGLDETTLKDALDPVESVKRRSVTGGPAPDEVRKMIASRRRDDVNTR</sequence>
<dbReference type="GO" id="GO:0005829">
    <property type="term" value="C:cytosol"/>
    <property type="evidence" value="ECO:0007669"/>
    <property type="project" value="TreeGrafter"/>
</dbReference>
<reference evidence="7" key="2">
    <citation type="journal article" date="2020" name="mSystems">
        <title>Genome- and Community-Level Interaction Insights into Carbon Utilization and Element Cycling Functions of Hydrothermarchaeota in Hydrothermal Sediment.</title>
        <authorList>
            <person name="Zhou Z."/>
            <person name="Liu Y."/>
            <person name="Xu W."/>
            <person name="Pan J."/>
            <person name="Luo Z.H."/>
            <person name="Li M."/>
        </authorList>
    </citation>
    <scope>NUCLEOTIDE SEQUENCE [LARGE SCALE GENOMIC DNA]</scope>
    <source>
        <strain evidence="7">HyVt-386</strain>
    </source>
</reference>
<keyword evidence="1" id="KW-0028">Amino-acid biosynthesis</keyword>
<evidence type="ECO:0000313" key="7">
    <source>
        <dbReference type="EMBL" id="HEC56440.1"/>
    </source>
</evidence>
<dbReference type="GO" id="GO:0004056">
    <property type="term" value="F:argininosuccinate lyase activity"/>
    <property type="evidence" value="ECO:0007669"/>
    <property type="project" value="UniProtKB-UniRule"/>
</dbReference>
<evidence type="ECO:0000313" key="9">
    <source>
        <dbReference type="Proteomes" id="UP000185779"/>
    </source>
</evidence>
<dbReference type="EC" id="4.3.2.1" evidence="1 2"/>
<dbReference type="HAMAP" id="MF_00006">
    <property type="entry name" value="Arg_succ_lyase"/>
    <property type="match status" value="1"/>
</dbReference>
<evidence type="ECO:0000259" key="5">
    <source>
        <dbReference type="Pfam" id="PF00206"/>
    </source>
</evidence>
<comment type="subcellular location">
    <subcellularLocation>
        <location evidence="1">Cytoplasm</location>
    </subcellularLocation>
</comment>
<feature type="domain" description="Argininosuccinate lyase C-terminal" evidence="6">
    <location>
        <begin position="363"/>
        <end position="435"/>
    </location>
</feature>
<dbReference type="EMBL" id="LYOR01000004">
    <property type="protein sequence ID" value="OFV66070.1"/>
    <property type="molecule type" value="Genomic_DNA"/>
</dbReference>
<reference evidence="8 9" key="1">
    <citation type="submission" date="2016-05" db="EMBL/GenBank/DDBJ databases">
        <title>Microbial consortia oxidize butane by reversing methanogenesis.</title>
        <authorList>
            <person name="Laso-Perez R."/>
            <person name="Richter M."/>
            <person name="Wegener G."/>
            <person name="Musat F."/>
        </authorList>
    </citation>
    <scope>NUCLEOTIDE SEQUENCE [LARGE SCALE GENOMIC DNA]</scope>
    <source>
        <strain evidence="8">BOX1</strain>
    </source>
</reference>
<dbReference type="PANTHER" id="PTHR43814">
    <property type="entry name" value="ARGININOSUCCINATE LYASE"/>
    <property type="match status" value="1"/>
</dbReference>
<dbReference type="Gene3D" id="1.10.275.10">
    <property type="entry name" value="Fumarase/aspartase (N-terminal domain)"/>
    <property type="match status" value="1"/>
</dbReference>
<keyword evidence="1" id="KW-0963">Cytoplasm</keyword>
<dbReference type="FunFam" id="1.20.200.10:FF:000015">
    <property type="entry name" value="argininosuccinate lyase isoform X2"/>
    <property type="match status" value="1"/>
</dbReference>
<feature type="domain" description="Fumarate lyase N-terminal" evidence="5">
    <location>
        <begin position="16"/>
        <end position="299"/>
    </location>
</feature>
<dbReference type="CDD" id="cd01359">
    <property type="entry name" value="Argininosuccinate_lyase"/>
    <property type="match status" value="1"/>
</dbReference>
<dbReference type="InterPro" id="IPR008948">
    <property type="entry name" value="L-Aspartase-like"/>
</dbReference>
<keyword evidence="3" id="KW-0175">Coiled coil</keyword>
<dbReference type="PRINTS" id="PR00145">
    <property type="entry name" value="ARGSUCLYASE"/>
</dbReference>
<dbReference type="UniPathway" id="UPA00068">
    <property type="reaction ID" value="UER00114"/>
</dbReference>
<organism evidence="8 9">
    <name type="scientific">Candidatus Syntropharchaeum butanivorans</name>
    <dbReference type="NCBI Taxonomy" id="1839936"/>
    <lineage>
        <taxon>Archaea</taxon>
        <taxon>Methanobacteriati</taxon>
        <taxon>Methanobacteriota</taxon>
        <taxon>Stenosarchaea group</taxon>
        <taxon>Methanomicrobia</taxon>
        <taxon>Methanosarcinales</taxon>
        <taxon>ANME-2 cluster</taxon>
        <taxon>Candidatus Syntropharchaeum</taxon>
    </lineage>
</organism>
<dbReference type="Proteomes" id="UP000185779">
    <property type="component" value="Unassembled WGS sequence"/>
</dbReference>
<dbReference type="InterPro" id="IPR000362">
    <property type="entry name" value="Fumarate_lyase_fam"/>
</dbReference>
<evidence type="ECO:0000313" key="8">
    <source>
        <dbReference type="EMBL" id="OFV66070.1"/>
    </source>
</evidence>
<feature type="region of interest" description="Disordered" evidence="4">
    <location>
        <begin position="434"/>
        <end position="463"/>
    </location>
</feature>
<dbReference type="Pfam" id="PF14698">
    <property type="entry name" value="ASL_C2"/>
    <property type="match status" value="1"/>
</dbReference>
<dbReference type="AlphaFoldDB" id="A0A1F2P4B9"/>
<comment type="similarity">
    <text evidence="1">Belongs to the lyase 1 family. Argininosuccinate lyase subfamily.</text>
</comment>
<comment type="catalytic activity">
    <reaction evidence="1">
        <text>2-(N(omega)-L-arginino)succinate = fumarate + L-arginine</text>
        <dbReference type="Rhea" id="RHEA:24020"/>
        <dbReference type="ChEBI" id="CHEBI:29806"/>
        <dbReference type="ChEBI" id="CHEBI:32682"/>
        <dbReference type="ChEBI" id="CHEBI:57472"/>
        <dbReference type="EC" id="4.3.2.1"/>
    </reaction>
</comment>
<keyword evidence="1 8" id="KW-0456">Lyase</keyword>